<evidence type="ECO:0000256" key="11">
    <source>
        <dbReference type="ARBA" id="ARBA00023273"/>
    </source>
</evidence>
<sequence length="683" mass="78380">MGTLSPAHVNQFIFSRERRRFGRQCVFSDRNELLLSVNPSAKLRMKYVLANPVNKSTQLSDQSAASTIETENVTFDQHGMNHFEGGWNIKEVNVNDEESTNRYRKKVEREDTWGVEVGRLLRDTMSIAQQNNAINIYQNHFEDLPEELGSGIKMEISGRTINIFRDLWRPQRHLTMCEWMPSNPTEFLAVYSNLKRLKKSYKRLINRMPDFGNDNSFYIWDIYDPIKPLAFFENRGVVSFAKLCIKDENALIGGLYSGKVCLWNIADYGSPKRSCPLEVAHREVTSALCWVHSKSNTEFYSGSLDGSVKYWDTRDLKMPTQELLLEPNTSDIQDRQNSHGVTVLEFEYTIPVRYIVGSDMGYVFVGNRKGVTPSETLLSQYQLFAGPIRSIVRNPFFVKNFLVIGDWRARIWSEEYKNSPTTMYIKRQNQLTCGTWSTGRCSLFVTGDSVGNLEFWDLLMSHRTPILSIPLRQRITHIAFHPDAEYLTVGLVTGDIQLMRLDEGMLTATIKEKALIAALFEREISRGKLLESREEEIKLKQRNTVLLAEAAERKAEEEQYLEMARAFSLQIDPDNAEDFLRLIELDGDFRKALGDFHEAIHSVSKKRSERHFSNELTVFEAGYESFTELKTESKPEIQLTLQEPELEPEPETVPPPEAEVVPTEATDIVAPPADRSTLLKNSF</sequence>
<accession>B4MYW1</accession>
<dbReference type="GO" id="GO:0045504">
    <property type="term" value="F:dynein heavy chain binding"/>
    <property type="evidence" value="ECO:0007669"/>
    <property type="project" value="TreeGrafter"/>
</dbReference>
<evidence type="ECO:0000256" key="8">
    <source>
        <dbReference type="ARBA" id="ARBA00023069"/>
    </source>
</evidence>
<dbReference type="GO" id="GO:0003341">
    <property type="term" value="P:cilium movement"/>
    <property type="evidence" value="ECO:0007669"/>
    <property type="project" value="TreeGrafter"/>
</dbReference>
<proteinExistence type="inferred from homology"/>
<dbReference type="PANTHER" id="PTHR12442">
    <property type="entry name" value="DYNEIN INTERMEDIATE CHAIN"/>
    <property type="match status" value="1"/>
</dbReference>
<evidence type="ECO:0000256" key="6">
    <source>
        <dbReference type="ARBA" id="ARBA00022737"/>
    </source>
</evidence>
<reference evidence="13 14" key="1">
    <citation type="journal article" date="2007" name="Nature">
        <title>Evolution of genes and genomes on the Drosophila phylogeny.</title>
        <authorList>
            <consortium name="Drosophila 12 Genomes Consortium"/>
            <person name="Clark A.G."/>
            <person name="Eisen M.B."/>
            <person name="Smith D.R."/>
            <person name="Bergman C.M."/>
            <person name="Oliver B."/>
            <person name="Markow T.A."/>
            <person name="Kaufman T.C."/>
            <person name="Kellis M."/>
            <person name="Gelbart W."/>
            <person name="Iyer V.N."/>
            <person name="Pollard D.A."/>
            <person name="Sackton T.B."/>
            <person name="Larracuente A.M."/>
            <person name="Singh N.D."/>
            <person name="Abad J.P."/>
            <person name="Abt D.N."/>
            <person name="Adryan B."/>
            <person name="Aguade M."/>
            <person name="Akashi H."/>
            <person name="Anderson W.W."/>
            <person name="Aquadro C.F."/>
            <person name="Ardell D.H."/>
            <person name="Arguello R."/>
            <person name="Artieri C.G."/>
            <person name="Barbash D.A."/>
            <person name="Barker D."/>
            <person name="Barsanti P."/>
            <person name="Batterham P."/>
            <person name="Batzoglou S."/>
            <person name="Begun D."/>
            <person name="Bhutkar A."/>
            <person name="Blanco E."/>
            <person name="Bosak S.A."/>
            <person name="Bradley R.K."/>
            <person name="Brand A.D."/>
            <person name="Brent M.R."/>
            <person name="Brooks A.N."/>
            <person name="Brown R.H."/>
            <person name="Butlin R.K."/>
            <person name="Caggese C."/>
            <person name="Calvi B.R."/>
            <person name="Bernardo de Carvalho A."/>
            <person name="Caspi A."/>
            <person name="Castrezana S."/>
            <person name="Celniker S.E."/>
            <person name="Chang J.L."/>
            <person name="Chapple C."/>
            <person name="Chatterji S."/>
            <person name="Chinwalla A."/>
            <person name="Civetta A."/>
            <person name="Clifton S.W."/>
            <person name="Comeron J.M."/>
            <person name="Costello J.C."/>
            <person name="Coyne J.A."/>
            <person name="Daub J."/>
            <person name="David R.G."/>
            <person name="Delcher A.L."/>
            <person name="Delehaunty K."/>
            <person name="Do C.B."/>
            <person name="Ebling H."/>
            <person name="Edwards K."/>
            <person name="Eickbush T."/>
            <person name="Evans J.D."/>
            <person name="Filipski A."/>
            <person name="Findeiss S."/>
            <person name="Freyhult E."/>
            <person name="Fulton L."/>
            <person name="Fulton R."/>
            <person name="Garcia A.C."/>
            <person name="Gardiner A."/>
            <person name="Garfield D.A."/>
            <person name="Garvin B.E."/>
            <person name="Gibson G."/>
            <person name="Gilbert D."/>
            <person name="Gnerre S."/>
            <person name="Godfrey J."/>
            <person name="Good R."/>
            <person name="Gotea V."/>
            <person name="Gravely B."/>
            <person name="Greenberg A.J."/>
            <person name="Griffiths-Jones S."/>
            <person name="Gross S."/>
            <person name="Guigo R."/>
            <person name="Gustafson E.A."/>
            <person name="Haerty W."/>
            <person name="Hahn M.W."/>
            <person name="Halligan D.L."/>
            <person name="Halpern A.L."/>
            <person name="Halter G.M."/>
            <person name="Han M.V."/>
            <person name="Heger A."/>
            <person name="Hillier L."/>
            <person name="Hinrichs A.S."/>
            <person name="Holmes I."/>
            <person name="Hoskins R.A."/>
            <person name="Hubisz M.J."/>
            <person name="Hultmark D."/>
            <person name="Huntley M.A."/>
            <person name="Jaffe D.B."/>
            <person name="Jagadeeshan S."/>
            <person name="Jeck W.R."/>
            <person name="Johnson J."/>
            <person name="Jones C.D."/>
            <person name="Jordan W.C."/>
            <person name="Karpen G.H."/>
            <person name="Kataoka E."/>
            <person name="Keightley P.D."/>
            <person name="Kheradpour P."/>
            <person name="Kirkness E.F."/>
            <person name="Koerich L.B."/>
            <person name="Kristiansen K."/>
            <person name="Kudrna D."/>
            <person name="Kulathinal R.J."/>
            <person name="Kumar S."/>
            <person name="Kwok R."/>
            <person name="Lander E."/>
            <person name="Langley C.H."/>
            <person name="Lapoint R."/>
            <person name="Lazzaro B.P."/>
            <person name="Lee S.J."/>
            <person name="Levesque L."/>
            <person name="Li R."/>
            <person name="Lin C.F."/>
            <person name="Lin M.F."/>
            <person name="Lindblad-Toh K."/>
            <person name="Llopart A."/>
            <person name="Long M."/>
            <person name="Low L."/>
            <person name="Lozovsky E."/>
            <person name="Lu J."/>
            <person name="Luo M."/>
            <person name="Machado C.A."/>
            <person name="Makalowski W."/>
            <person name="Marzo M."/>
            <person name="Matsuda M."/>
            <person name="Matzkin L."/>
            <person name="McAllister B."/>
            <person name="McBride C.S."/>
            <person name="McKernan B."/>
            <person name="McKernan K."/>
            <person name="Mendez-Lago M."/>
            <person name="Minx P."/>
            <person name="Mollenhauer M.U."/>
            <person name="Montooth K."/>
            <person name="Mount S.M."/>
            <person name="Mu X."/>
            <person name="Myers E."/>
            <person name="Negre B."/>
            <person name="Newfeld S."/>
            <person name="Nielsen R."/>
            <person name="Noor M.A."/>
            <person name="O'Grady P."/>
            <person name="Pachter L."/>
            <person name="Papaceit M."/>
            <person name="Parisi M.J."/>
            <person name="Parisi M."/>
            <person name="Parts L."/>
            <person name="Pedersen J.S."/>
            <person name="Pesole G."/>
            <person name="Phillippy A.M."/>
            <person name="Ponting C.P."/>
            <person name="Pop M."/>
            <person name="Porcelli D."/>
            <person name="Powell J.R."/>
            <person name="Prohaska S."/>
            <person name="Pruitt K."/>
            <person name="Puig M."/>
            <person name="Quesneville H."/>
            <person name="Ram K.R."/>
            <person name="Rand D."/>
            <person name="Rasmussen M.D."/>
            <person name="Reed L.K."/>
            <person name="Reenan R."/>
            <person name="Reily A."/>
            <person name="Remington K.A."/>
            <person name="Rieger T.T."/>
            <person name="Ritchie M.G."/>
            <person name="Robin C."/>
            <person name="Rogers Y.H."/>
            <person name="Rohde C."/>
            <person name="Rozas J."/>
            <person name="Rubenfield M.J."/>
            <person name="Ruiz A."/>
            <person name="Russo S."/>
            <person name="Salzberg S.L."/>
            <person name="Sanchez-Gracia A."/>
            <person name="Saranga D.J."/>
            <person name="Sato H."/>
            <person name="Schaeffer S.W."/>
            <person name="Schatz M.C."/>
            <person name="Schlenke T."/>
            <person name="Schwartz R."/>
            <person name="Segarra C."/>
            <person name="Singh R.S."/>
            <person name="Sirot L."/>
            <person name="Sirota M."/>
            <person name="Sisneros N.B."/>
            <person name="Smith C.D."/>
            <person name="Smith T.F."/>
            <person name="Spieth J."/>
            <person name="Stage D.E."/>
            <person name="Stark A."/>
            <person name="Stephan W."/>
            <person name="Strausberg R.L."/>
            <person name="Strempel S."/>
            <person name="Sturgill D."/>
            <person name="Sutton G."/>
            <person name="Sutton G.G."/>
            <person name="Tao W."/>
            <person name="Teichmann S."/>
            <person name="Tobari Y.N."/>
            <person name="Tomimura Y."/>
            <person name="Tsolas J.M."/>
            <person name="Valente V.L."/>
            <person name="Venter E."/>
            <person name="Venter J.C."/>
            <person name="Vicario S."/>
            <person name="Vieira F.G."/>
            <person name="Vilella A.J."/>
            <person name="Villasante A."/>
            <person name="Walenz B."/>
            <person name="Wang J."/>
            <person name="Wasserman M."/>
            <person name="Watts T."/>
            <person name="Wilson D."/>
            <person name="Wilson R.K."/>
            <person name="Wing R.A."/>
            <person name="Wolfner M.F."/>
            <person name="Wong A."/>
            <person name="Wong G.K."/>
            <person name="Wu C.I."/>
            <person name="Wu G."/>
            <person name="Yamamoto D."/>
            <person name="Yang H.P."/>
            <person name="Yang S.P."/>
            <person name="Yorke J.A."/>
            <person name="Yoshida K."/>
            <person name="Zdobnov E."/>
            <person name="Zhang P."/>
            <person name="Zhang Y."/>
            <person name="Zimin A.V."/>
            <person name="Baldwin J."/>
            <person name="Abdouelleil A."/>
            <person name="Abdulkadir J."/>
            <person name="Abebe A."/>
            <person name="Abera B."/>
            <person name="Abreu J."/>
            <person name="Acer S.C."/>
            <person name="Aftuck L."/>
            <person name="Alexander A."/>
            <person name="An P."/>
            <person name="Anderson E."/>
            <person name="Anderson S."/>
            <person name="Arachi H."/>
            <person name="Azer M."/>
            <person name="Bachantsang P."/>
            <person name="Barry A."/>
            <person name="Bayul T."/>
            <person name="Berlin A."/>
            <person name="Bessette D."/>
            <person name="Bloom T."/>
            <person name="Blye J."/>
            <person name="Boguslavskiy L."/>
            <person name="Bonnet C."/>
            <person name="Boukhgalter B."/>
            <person name="Bourzgui I."/>
            <person name="Brown A."/>
            <person name="Cahill P."/>
            <person name="Channer S."/>
            <person name="Cheshatsang Y."/>
            <person name="Chuda L."/>
            <person name="Citroen M."/>
            <person name="Collymore A."/>
            <person name="Cooke P."/>
            <person name="Costello M."/>
            <person name="D'Aco K."/>
            <person name="Daza R."/>
            <person name="De Haan G."/>
            <person name="DeGray S."/>
            <person name="DeMaso C."/>
            <person name="Dhargay N."/>
            <person name="Dooley K."/>
            <person name="Dooley E."/>
            <person name="Doricent M."/>
            <person name="Dorje P."/>
            <person name="Dorjee K."/>
            <person name="Dupes A."/>
            <person name="Elong R."/>
            <person name="Falk J."/>
            <person name="Farina A."/>
            <person name="Faro S."/>
            <person name="Ferguson D."/>
            <person name="Fisher S."/>
            <person name="Foley C.D."/>
            <person name="Franke A."/>
            <person name="Friedrich D."/>
            <person name="Gadbois L."/>
            <person name="Gearin G."/>
            <person name="Gearin C.R."/>
            <person name="Giannoukos G."/>
            <person name="Goode T."/>
            <person name="Graham J."/>
            <person name="Grandbois E."/>
            <person name="Grewal S."/>
            <person name="Gyaltsen K."/>
            <person name="Hafez N."/>
            <person name="Hagos B."/>
            <person name="Hall J."/>
            <person name="Henson C."/>
            <person name="Hollinger A."/>
            <person name="Honan T."/>
            <person name="Huard M.D."/>
            <person name="Hughes L."/>
            <person name="Hurhula B."/>
            <person name="Husby M.E."/>
            <person name="Kamat A."/>
            <person name="Kanga B."/>
            <person name="Kashin S."/>
            <person name="Khazanovich D."/>
            <person name="Kisner P."/>
            <person name="Lance K."/>
            <person name="Lara M."/>
            <person name="Lee W."/>
            <person name="Lennon N."/>
            <person name="Letendre F."/>
            <person name="LeVine R."/>
            <person name="Lipovsky A."/>
            <person name="Liu X."/>
            <person name="Liu J."/>
            <person name="Liu S."/>
            <person name="Lokyitsang T."/>
            <person name="Lokyitsang Y."/>
            <person name="Lubonja R."/>
            <person name="Lui A."/>
            <person name="MacDonald P."/>
            <person name="Magnisalis V."/>
            <person name="Maru K."/>
            <person name="Matthews C."/>
            <person name="McCusker W."/>
            <person name="McDonough S."/>
            <person name="Mehta T."/>
            <person name="Meldrim J."/>
            <person name="Meneus L."/>
            <person name="Mihai O."/>
            <person name="Mihalev A."/>
            <person name="Mihova T."/>
            <person name="Mittelman R."/>
            <person name="Mlenga V."/>
            <person name="Montmayeur A."/>
            <person name="Mulrain L."/>
            <person name="Navidi A."/>
            <person name="Naylor J."/>
            <person name="Negash T."/>
            <person name="Nguyen T."/>
            <person name="Nguyen N."/>
            <person name="Nicol R."/>
            <person name="Norbu C."/>
            <person name="Norbu N."/>
            <person name="Novod N."/>
            <person name="O'Neill B."/>
            <person name="Osman S."/>
            <person name="Markiewicz E."/>
            <person name="Oyono O.L."/>
            <person name="Patti C."/>
            <person name="Phunkhang P."/>
            <person name="Pierre F."/>
            <person name="Priest M."/>
            <person name="Raghuraman S."/>
            <person name="Rege F."/>
            <person name="Reyes R."/>
            <person name="Rise C."/>
            <person name="Rogov P."/>
            <person name="Ross K."/>
            <person name="Ryan E."/>
            <person name="Settipalli S."/>
            <person name="Shea T."/>
            <person name="Sherpa N."/>
            <person name="Shi L."/>
            <person name="Shih D."/>
            <person name="Sparrow T."/>
            <person name="Spaulding J."/>
            <person name="Stalker J."/>
            <person name="Stange-Thomann N."/>
            <person name="Stavropoulos S."/>
            <person name="Stone C."/>
            <person name="Strader C."/>
            <person name="Tesfaye S."/>
            <person name="Thomson T."/>
            <person name="Thoulutsang Y."/>
            <person name="Thoulutsang D."/>
            <person name="Topham K."/>
            <person name="Topping I."/>
            <person name="Tsamla T."/>
            <person name="Vassiliev H."/>
            <person name="Vo A."/>
            <person name="Wangchuk T."/>
            <person name="Wangdi T."/>
            <person name="Weiand M."/>
            <person name="Wilkinson J."/>
            <person name="Wilson A."/>
            <person name="Yadav S."/>
            <person name="Young G."/>
            <person name="Yu Q."/>
            <person name="Zembek L."/>
            <person name="Zhong D."/>
            <person name="Zimmer A."/>
            <person name="Zwirko Z."/>
            <person name="Jaffe D.B."/>
            <person name="Alvarez P."/>
            <person name="Brockman W."/>
            <person name="Butler J."/>
            <person name="Chin C."/>
            <person name="Gnerre S."/>
            <person name="Grabherr M."/>
            <person name="Kleber M."/>
            <person name="Mauceli E."/>
            <person name="MacCallum I."/>
        </authorList>
    </citation>
    <scope>NUCLEOTIDE SEQUENCE [LARGE SCALE GENOMIC DNA]</scope>
    <source>
        <strain evidence="14">Tucson 14030-0811.24</strain>
    </source>
</reference>
<evidence type="ECO:0000256" key="9">
    <source>
        <dbReference type="ARBA" id="ARBA00023175"/>
    </source>
</evidence>
<dbReference type="SUPFAM" id="SSF50978">
    <property type="entry name" value="WD40 repeat-like"/>
    <property type="match status" value="1"/>
</dbReference>
<dbReference type="PhylomeDB" id="B4MYW1"/>
<evidence type="ECO:0000256" key="12">
    <source>
        <dbReference type="SAM" id="MobiDB-lite"/>
    </source>
</evidence>
<dbReference type="OMA" id="MSHTRPI"/>
<keyword evidence="8" id="KW-0969">Cilium</keyword>
<keyword evidence="6" id="KW-0677">Repeat</keyword>
<dbReference type="GO" id="GO:0045503">
    <property type="term" value="F:dynein light chain binding"/>
    <property type="evidence" value="ECO:0007669"/>
    <property type="project" value="TreeGrafter"/>
</dbReference>
<dbReference type="GO" id="GO:0005874">
    <property type="term" value="C:microtubule"/>
    <property type="evidence" value="ECO:0007669"/>
    <property type="project" value="UniProtKB-KW"/>
</dbReference>
<comment type="similarity">
    <text evidence="2">Belongs to the dynein intermediate chain family.</text>
</comment>
<keyword evidence="11" id="KW-0966">Cell projection</keyword>
<dbReference type="FunCoup" id="B4MYW1">
    <property type="interactions" value="1"/>
</dbReference>
<evidence type="ECO:0000313" key="13">
    <source>
        <dbReference type="EMBL" id="EDW77300.1"/>
    </source>
</evidence>
<keyword evidence="4" id="KW-0853">WD repeat</keyword>
<evidence type="ECO:0000256" key="5">
    <source>
        <dbReference type="ARBA" id="ARBA00022701"/>
    </source>
</evidence>
<dbReference type="KEGG" id="dwi:6643694"/>
<keyword evidence="14" id="KW-1185">Reference proteome</keyword>
<dbReference type="EMBL" id="CH963913">
    <property type="protein sequence ID" value="EDW77300.1"/>
    <property type="molecule type" value="Genomic_DNA"/>
</dbReference>
<dbReference type="Gene3D" id="2.130.10.10">
    <property type="entry name" value="YVTN repeat-like/Quinoprotein amine dehydrogenase"/>
    <property type="match status" value="2"/>
</dbReference>
<comment type="subcellular location">
    <subcellularLocation>
        <location evidence="1">Cytoplasm</location>
        <location evidence="1">Cytoskeleton</location>
        <location evidence="1">Cilium axoneme</location>
    </subcellularLocation>
</comment>
<dbReference type="GO" id="GO:0036157">
    <property type="term" value="C:outer dynein arm"/>
    <property type="evidence" value="ECO:0007669"/>
    <property type="project" value="TreeGrafter"/>
</dbReference>
<dbReference type="InterPro" id="IPR036322">
    <property type="entry name" value="WD40_repeat_dom_sf"/>
</dbReference>
<dbReference type="eggNOG" id="KOG1587">
    <property type="taxonomic scope" value="Eukaryota"/>
</dbReference>
<evidence type="ECO:0000256" key="7">
    <source>
        <dbReference type="ARBA" id="ARBA00023017"/>
    </source>
</evidence>
<dbReference type="GO" id="GO:0036158">
    <property type="term" value="P:outer dynein arm assembly"/>
    <property type="evidence" value="ECO:0007669"/>
    <property type="project" value="TreeGrafter"/>
</dbReference>
<dbReference type="Proteomes" id="UP000007798">
    <property type="component" value="Unassembled WGS sequence"/>
</dbReference>
<dbReference type="SMART" id="SM00320">
    <property type="entry name" value="WD40"/>
    <property type="match status" value="5"/>
</dbReference>
<keyword evidence="3" id="KW-0963">Cytoplasm</keyword>
<evidence type="ECO:0000256" key="1">
    <source>
        <dbReference type="ARBA" id="ARBA00004430"/>
    </source>
</evidence>
<evidence type="ECO:0000256" key="2">
    <source>
        <dbReference type="ARBA" id="ARBA00011059"/>
    </source>
</evidence>
<dbReference type="InterPro" id="IPR015943">
    <property type="entry name" value="WD40/YVTN_repeat-like_dom_sf"/>
</dbReference>
<feature type="region of interest" description="Disordered" evidence="12">
    <location>
        <begin position="641"/>
        <end position="683"/>
    </location>
</feature>
<organism evidence="13 14">
    <name type="scientific">Drosophila willistoni</name>
    <name type="common">Fruit fly</name>
    <dbReference type="NCBI Taxonomy" id="7260"/>
    <lineage>
        <taxon>Eukaryota</taxon>
        <taxon>Metazoa</taxon>
        <taxon>Ecdysozoa</taxon>
        <taxon>Arthropoda</taxon>
        <taxon>Hexapoda</taxon>
        <taxon>Insecta</taxon>
        <taxon>Pterygota</taxon>
        <taxon>Neoptera</taxon>
        <taxon>Endopterygota</taxon>
        <taxon>Diptera</taxon>
        <taxon>Brachycera</taxon>
        <taxon>Muscomorpha</taxon>
        <taxon>Ephydroidea</taxon>
        <taxon>Drosophilidae</taxon>
        <taxon>Drosophila</taxon>
        <taxon>Sophophora</taxon>
    </lineage>
</organism>
<dbReference type="HOGENOM" id="CLU_022406_1_0_1"/>
<dbReference type="STRING" id="7260.B4MYW1"/>
<keyword evidence="5" id="KW-0493">Microtubule</keyword>
<evidence type="ECO:0000256" key="3">
    <source>
        <dbReference type="ARBA" id="ARBA00022490"/>
    </source>
</evidence>
<evidence type="ECO:0000256" key="4">
    <source>
        <dbReference type="ARBA" id="ARBA00022574"/>
    </source>
</evidence>
<dbReference type="InterPro" id="IPR050687">
    <property type="entry name" value="Dynein_IC"/>
</dbReference>
<dbReference type="InParanoid" id="B4MYW1"/>
<keyword evidence="9" id="KW-0505">Motor protein</keyword>
<keyword evidence="7" id="KW-0243">Dynein</keyword>
<gene>
    <name evidence="13" type="primary">Dwil\GK18227</name>
    <name evidence="13" type="ORF">Dwil_GK18227</name>
</gene>
<keyword evidence="10" id="KW-0206">Cytoskeleton</keyword>
<dbReference type="AlphaFoldDB" id="B4MYW1"/>
<name>B4MYW1_DROWI</name>
<dbReference type="InterPro" id="IPR001680">
    <property type="entry name" value="WD40_rpt"/>
</dbReference>
<dbReference type="OrthoDB" id="366230at2759"/>
<evidence type="ECO:0000256" key="10">
    <source>
        <dbReference type="ARBA" id="ARBA00023212"/>
    </source>
</evidence>
<protein>
    <submittedName>
        <fullName evidence="13">Uncharacterized protein</fullName>
    </submittedName>
</protein>
<evidence type="ECO:0000313" key="14">
    <source>
        <dbReference type="Proteomes" id="UP000007798"/>
    </source>
</evidence>
<dbReference type="PANTHER" id="PTHR12442:SF7">
    <property type="entry name" value="DYNEIN AXONEMAL INTERMEDIATE CHAIN 2"/>
    <property type="match status" value="1"/>
</dbReference>